<dbReference type="Proteomes" id="UP000309667">
    <property type="component" value="Unassembled WGS sequence"/>
</dbReference>
<accession>A0ABY2QRH0</accession>
<evidence type="ECO:0000313" key="1">
    <source>
        <dbReference type="EMBL" id="THV12615.1"/>
    </source>
</evidence>
<sequence>MHCFAAFFAGVSFARKPFRSAPDASPGLPECNSTRRLGAPLIFSTMMAVSPHVHHAEGSTSRWKTKIF</sequence>
<comment type="caution">
    <text evidence="1">The sequence shown here is derived from an EMBL/GenBank/DDBJ whole genome shotgun (WGS) entry which is preliminary data.</text>
</comment>
<name>A0ABY2QRH0_9HYPH</name>
<reference evidence="1 2" key="1">
    <citation type="submission" date="2019-04" db="EMBL/GenBank/DDBJ databases">
        <title>Genome sequence of strain 7209-2.</title>
        <authorList>
            <person name="Gao J."/>
            <person name="Sun J."/>
        </authorList>
    </citation>
    <scope>NUCLEOTIDE SEQUENCE [LARGE SCALE GENOMIC DNA]</scope>
    <source>
        <strain evidence="1 2">7209-2</strain>
    </source>
</reference>
<protein>
    <recommendedName>
        <fullName evidence="3">Secreted protein</fullName>
    </recommendedName>
</protein>
<gene>
    <name evidence="1" type="ORF">E9677_17925</name>
</gene>
<keyword evidence="2" id="KW-1185">Reference proteome</keyword>
<organism evidence="1 2">
    <name type="scientific">Rhizobium rhizophilum</name>
    <dbReference type="NCBI Taxonomy" id="1850373"/>
    <lineage>
        <taxon>Bacteria</taxon>
        <taxon>Pseudomonadati</taxon>
        <taxon>Pseudomonadota</taxon>
        <taxon>Alphaproteobacteria</taxon>
        <taxon>Hyphomicrobiales</taxon>
        <taxon>Rhizobiaceae</taxon>
        <taxon>Rhizobium/Agrobacterium group</taxon>
        <taxon>Rhizobium</taxon>
    </lineage>
</organism>
<evidence type="ECO:0000313" key="2">
    <source>
        <dbReference type="Proteomes" id="UP000309667"/>
    </source>
</evidence>
<proteinExistence type="predicted"/>
<dbReference type="EMBL" id="STGT01000004">
    <property type="protein sequence ID" value="THV12615.1"/>
    <property type="molecule type" value="Genomic_DNA"/>
</dbReference>
<evidence type="ECO:0008006" key="3">
    <source>
        <dbReference type="Google" id="ProtNLM"/>
    </source>
</evidence>